<dbReference type="GO" id="GO:0016020">
    <property type="term" value="C:membrane"/>
    <property type="evidence" value="ECO:0007669"/>
    <property type="project" value="InterPro"/>
</dbReference>
<dbReference type="AlphaFoldDB" id="A0A437PP45"/>
<gene>
    <name evidence="10" type="ORF">EOJ36_09115</name>
</gene>
<comment type="caution">
    <text evidence="10">The sequence shown here is derived from an EMBL/GenBank/DDBJ whole genome shotgun (WGS) entry which is preliminary data.</text>
</comment>
<keyword evidence="4 8" id="KW-0479">Metal-binding</keyword>
<dbReference type="PANTHER" id="PTHR32303:SF4">
    <property type="entry name" value="QUINOPROTEIN GLUCOSE DEHYDROGENASE"/>
    <property type="match status" value="1"/>
</dbReference>
<evidence type="ECO:0000256" key="2">
    <source>
        <dbReference type="ARBA" id="ARBA00008156"/>
    </source>
</evidence>
<evidence type="ECO:0000256" key="8">
    <source>
        <dbReference type="PROSITE-ProRule" id="PRU00433"/>
    </source>
</evidence>
<dbReference type="GO" id="GO:0009055">
    <property type="term" value="F:electron transfer activity"/>
    <property type="evidence" value="ECO:0007669"/>
    <property type="project" value="InterPro"/>
</dbReference>
<evidence type="ECO:0000256" key="5">
    <source>
        <dbReference type="ARBA" id="ARBA00022729"/>
    </source>
</evidence>
<dbReference type="Gene3D" id="2.140.10.10">
    <property type="entry name" value="Quinoprotein alcohol dehydrogenase-like superfamily"/>
    <property type="match status" value="2"/>
</dbReference>
<proteinExistence type="inferred from homology"/>
<dbReference type="SMART" id="SM00564">
    <property type="entry name" value="PQQ"/>
    <property type="match status" value="3"/>
</dbReference>
<dbReference type="InterPro" id="IPR002372">
    <property type="entry name" value="PQQ_rpt_dom"/>
</dbReference>
<evidence type="ECO:0000313" key="10">
    <source>
        <dbReference type="EMBL" id="RVU24078.1"/>
    </source>
</evidence>
<dbReference type="Pfam" id="PF01011">
    <property type="entry name" value="PQQ"/>
    <property type="match status" value="2"/>
</dbReference>
<dbReference type="PANTHER" id="PTHR32303">
    <property type="entry name" value="QUINOPROTEIN ALCOHOL DEHYDROGENASE (CYTOCHROME C)"/>
    <property type="match status" value="1"/>
</dbReference>
<dbReference type="EMBL" id="SACY01000004">
    <property type="protein sequence ID" value="RVU24078.1"/>
    <property type="molecule type" value="Genomic_DNA"/>
</dbReference>
<dbReference type="SUPFAM" id="SSF46626">
    <property type="entry name" value="Cytochrome c"/>
    <property type="match status" value="1"/>
</dbReference>
<protein>
    <submittedName>
        <fullName evidence="10">C-type cytochrome</fullName>
    </submittedName>
</protein>
<keyword evidence="5" id="KW-0732">Signal</keyword>
<dbReference type="InterPro" id="IPR036909">
    <property type="entry name" value="Cyt_c-like_dom_sf"/>
</dbReference>
<evidence type="ECO:0000259" key="9">
    <source>
        <dbReference type="PROSITE" id="PS51007"/>
    </source>
</evidence>
<dbReference type="CDD" id="cd10280">
    <property type="entry name" value="PQQ_mGDH"/>
    <property type="match status" value="1"/>
</dbReference>
<keyword evidence="7 8" id="KW-0408">Iron</keyword>
<sequence length="696" mass="76882">MKNFLLLFLTCTLIFFGFIPDKSSYFDWSEYLGGKDRNHFSTLNQITLENVKNLKVAWTYSCADSGQIQINPLIVNKRLYGVTPSVQAICLDAETGKEIWKFGDPLKNWASTSRGVSYWKNGTEERILYTVGPNLWALDANTGKPISSFGTDGKVDLHTGLPAIAKDKFIISNTPGTIYQNLIIMPLRLSEGEDAAPGDIRAFDVITGQLVWTFHTIPYPGEFGYETFPKNAYKNQEVGAANNWAGMAVDEKSGIVFVPTGSAGYDFYGANRKGQNLFSDCLLALDAKTGKRKWHYQFVHHDMWDRDIPAPPNLIQVERNGKKIDAVAQITKQGFVFLFERTTGKPLFDIKEVPVPASQLNGELAWETQPRPVLPKPYGRQANELTLADINPYSSEKETLIETFKSIDKRWFAPPSETGTMIFPGFDGGGEWGGAAAHPSKGILFVNSNEMPWIQKMDPVKKGEVFDHPGEKVYRANCAMCHKNDLSGNPASGYPKLSDIYKKRTAAFISNLIGTGKGMMPGYPQIKGVDKDNLVSFLMKETAKEAGPKAAEANSPILYRMAGYRKFVDKEGLPGISPPWGTLNAIDLNTGKYLWKVNFGDEPSLAAKGIKGTGTENYGGPILFENGLLLIAASKDGYFRAFNARTGEEVWKFKLPYASFATPSTYMVNGKQYVVLACGGTKLGTPKGNLYVAFSL</sequence>
<dbReference type="InterPro" id="IPR009056">
    <property type="entry name" value="Cyt_c-like_dom"/>
</dbReference>
<dbReference type="InterPro" id="IPR017511">
    <property type="entry name" value="PQQ_mDH"/>
</dbReference>
<keyword evidence="11" id="KW-1185">Reference proteome</keyword>
<dbReference type="Proteomes" id="UP000282832">
    <property type="component" value="Unassembled WGS sequence"/>
</dbReference>
<evidence type="ECO:0000256" key="6">
    <source>
        <dbReference type="ARBA" id="ARBA00023002"/>
    </source>
</evidence>
<dbReference type="GO" id="GO:0020037">
    <property type="term" value="F:heme binding"/>
    <property type="evidence" value="ECO:0007669"/>
    <property type="project" value="InterPro"/>
</dbReference>
<dbReference type="GO" id="GO:0048038">
    <property type="term" value="F:quinone binding"/>
    <property type="evidence" value="ECO:0007669"/>
    <property type="project" value="InterPro"/>
</dbReference>
<dbReference type="OrthoDB" id="9794322at2"/>
<reference evidence="10 11" key="1">
    <citation type="submission" date="2019-01" db="EMBL/GenBank/DDBJ databases">
        <authorList>
            <person name="Chen W.-M."/>
        </authorList>
    </citation>
    <scope>NUCLEOTIDE SEQUENCE [LARGE SCALE GENOMIC DNA]</scope>
    <source>
        <strain evidence="10 11">FSY-15</strain>
    </source>
</reference>
<accession>A0A437PP45</accession>
<organism evidence="10 11">
    <name type="scientific">Sandaracinomonas limnophila</name>
    <dbReference type="NCBI Taxonomy" id="1862386"/>
    <lineage>
        <taxon>Bacteria</taxon>
        <taxon>Pseudomonadati</taxon>
        <taxon>Bacteroidota</taxon>
        <taxon>Cytophagia</taxon>
        <taxon>Cytophagales</taxon>
        <taxon>Flectobacillaceae</taxon>
        <taxon>Sandaracinomonas</taxon>
    </lineage>
</organism>
<comment type="cofactor">
    <cofactor evidence="1">
        <name>pyrroloquinoline quinone</name>
        <dbReference type="ChEBI" id="CHEBI:58442"/>
    </cofactor>
</comment>
<name>A0A437PP45_9BACT</name>
<dbReference type="InterPro" id="IPR011047">
    <property type="entry name" value="Quinoprotein_ADH-like_sf"/>
</dbReference>
<comment type="similarity">
    <text evidence="2">Belongs to the bacterial PQQ dehydrogenase family.</text>
</comment>
<dbReference type="PROSITE" id="PS51007">
    <property type="entry name" value="CYTC"/>
    <property type="match status" value="1"/>
</dbReference>
<keyword evidence="3 8" id="KW-0349">Heme</keyword>
<keyword evidence="6" id="KW-0560">Oxidoreductase</keyword>
<dbReference type="Gene3D" id="1.10.760.10">
    <property type="entry name" value="Cytochrome c-like domain"/>
    <property type="match status" value="1"/>
</dbReference>
<dbReference type="SUPFAM" id="SSF50998">
    <property type="entry name" value="Quinoprotein alcohol dehydrogenase-like"/>
    <property type="match status" value="1"/>
</dbReference>
<dbReference type="RefSeq" id="WP_127804603.1">
    <property type="nucleotide sequence ID" value="NZ_SACY01000004.1"/>
</dbReference>
<dbReference type="InterPro" id="IPR018391">
    <property type="entry name" value="PQQ_b-propeller_rpt"/>
</dbReference>
<evidence type="ECO:0000313" key="11">
    <source>
        <dbReference type="Proteomes" id="UP000282832"/>
    </source>
</evidence>
<evidence type="ECO:0000256" key="1">
    <source>
        <dbReference type="ARBA" id="ARBA00001931"/>
    </source>
</evidence>
<evidence type="ECO:0000256" key="4">
    <source>
        <dbReference type="ARBA" id="ARBA00022723"/>
    </source>
</evidence>
<dbReference type="GO" id="GO:0008876">
    <property type="term" value="F:quinoprotein glucose dehydrogenase activity"/>
    <property type="evidence" value="ECO:0007669"/>
    <property type="project" value="TreeGrafter"/>
</dbReference>
<feature type="domain" description="Cytochrome c" evidence="9">
    <location>
        <begin position="465"/>
        <end position="542"/>
    </location>
</feature>
<evidence type="ECO:0000256" key="3">
    <source>
        <dbReference type="ARBA" id="ARBA00022617"/>
    </source>
</evidence>
<evidence type="ECO:0000256" key="7">
    <source>
        <dbReference type="ARBA" id="ARBA00023004"/>
    </source>
</evidence>
<dbReference type="GO" id="GO:0046872">
    <property type="term" value="F:metal ion binding"/>
    <property type="evidence" value="ECO:0007669"/>
    <property type="project" value="UniProtKB-KW"/>
</dbReference>